<feature type="transmembrane region" description="Helical" evidence="6">
    <location>
        <begin position="29"/>
        <end position="51"/>
    </location>
</feature>
<dbReference type="InterPro" id="IPR052185">
    <property type="entry name" value="IPC_Synthase-Related"/>
</dbReference>
<evidence type="ECO:0000313" key="8">
    <source>
        <dbReference type="EMBL" id="MBM9459892.1"/>
    </source>
</evidence>
<organism evidence="8 9">
    <name type="scientific">Nocardioides faecalis</name>
    <dbReference type="NCBI Taxonomy" id="2803858"/>
    <lineage>
        <taxon>Bacteria</taxon>
        <taxon>Bacillati</taxon>
        <taxon>Actinomycetota</taxon>
        <taxon>Actinomycetes</taxon>
        <taxon>Propionibacteriales</taxon>
        <taxon>Nocardioidaceae</taxon>
        <taxon>Nocardioides</taxon>
    </lineage>
</organism>
<accession>A0A938Y620</accession>
<protein>
    <submittedName>
        <fullName evidence="8">Phosphatase PAP2 family protein</fullName>
    </submittedName>
</protein>
<keyword evidence="4 6" id="KW-0472">Membrane</keyword>
<dbReference type="EMBL" id="JAERTX010000006">
    <property type="protein sequence ID" value="MBM9459892.1"/>
    <property type="molecule type" value="Genomic_DNA"/>
</dbReference>
<feature type="transmembrane region" description="Helical" evidence="6">
    <location>
        <begin position="208"/>
        <end position="230"/>
    </location>
</feature>
<feature type="region of interest" description="Disordered" evidence="5">
    <location>
        <begin position="353"/>
        <end position="377"/>
    </location>
</feature>
<evidence type="ECO:0000256" key="4">
    <source>
        <dbReference type="ARBA" id="ARBA00023136"/>
    </source>
</evidence>
<reference evidence="8" key="1">
    <citation type="submission" date="2021-01" db="EMBL/GenBank/DDBJ databases">
        <title>Novel species in genus Nocardioides.</title>
        <authorList>
            <person name="Zhang G."/>
        </authorList>
    </citation>
    <scope>NUCLEOTIDE SEQUENCE</scope>
    <source>
        <strain evidence="8">Zg-536</strain>
    </source>
</reference>
<dbReference type="AlphaFoldDB" id="A0A938Y620"/>
<dbReference type="Pfam" id="PF14378">
    <property type="entry name" value="PAP2_3"/>
    <property type="match status" value="1"/>
</dbReference>
<feature type="domain" description="Inositolphosphotransferase Aur1/Ipt1" evidence="7">
    <location>
        <begin position="150"/>
        <end position="341"/>
    </location>
</feature>
<feature type="transmembrane region" description="Helical" evidence="6">
    <location>
        <begin position="176"/>
        <end position="201"/>
    </location>
</feature>
<evidence type="ECO:0000256" key="1">
    <source>
        <dbReference type="ARBA" id="ARBA00004141"/>
    </source>
</evidence>
<feature type="transmembrane region" description="Helical" evidence="6">
    <location>
        <begin position="271"/>
        <end position="292"/>
    </location>
</feature>
<evidence type="ECO:0000256" key="3">
    <source>
        <dbReference type="ARBA" id="ARBA00022989"/>
    </source>
</evidence>
<feature type="transmembrane region" description="Helical" evidence="6">
    <location>
        <begin position="71"/>
        <end position="89"/>
    </location>
</feature>
<proteinExistence type="predicted"/>
<dbReference type="InterPro" id="IPR026841">
    <property type="entry name" value="Aur1/Ipt1"/>
</dbReference>
<feature type="transmembrane region" description="Helical" evidence="6">
    <location>
        <begin position="115"/>
        <end position="135"/>
    </location>
</feature>
<dbReference type="RefSeq" id="WP_205291201.1">
    <property type="nucleotide sequence ID" value="NZ_CP074406.1"/>
</dbReference>
<feature type="transmembrane region" description="Helical" evidence="6">
    <location>
        <begin position="304"/>
        <end position="325"/>
    </location>
</feature>
<evidence type="ECO:0000256" key="2">
    <source>
        <dbReference type="ARBA" id="ARBA00022692"/>
    </source>
</evidence>
<dbReference type="GO" id="GO:0016020">
    <property type="term" value="C:membrane"/>
    <property type="evidence" value="ECO:0007669"/>
    <property type="project" value="UniProtKB-SubCell"/>
</dbReference>
<dbReference type="PANTHER" id="PTHR31310:SF7">
    <property type="entry name" value="PA-PHOSPHATASE RELATED-FAMILY PROTEIN DDB_G0268928"/>
    <property type="match status" value="1"/>
</dbReference>
<evidence type="ECO:0000259" key="7">
    <source>
        <dbReference type="Pfam" id="PF14378"/>
    </source>
</evidence>
<evidence type="ECO:0000256" key="6">
    <source>
        <dbReference type="SAM" id="Phobius"/>
    </source>
</evidence>
<keyword evidence="9" id="KW-1185">Reference proteome</keyword>
<feature type="transmembrane region" description="Helical" evidence="6">
    <location>
        <begin position="331"/>
        <end position="348"/>
    </location>
</feature>
<comment type="subcellular location">
    <subcellularLocation>
        <location evidence="1">Membrane</location>
        <topology evidence="1">Multi-pass membrane protein</topology>
    </subcellularLocation>
</comment>
<evidence type="ECO:0000256" key="5">
    <source>
        <dbReference type="SAM" id="MobiDB-lite"/>
    </source>
</evidence>
<dbReference type="CDD" id="cd03386">
    <property type="entry name" value="PAP2_Aur1_like"/>
    <property type="match status" value="1"/>
</dbReference>
<sequence>MSGTGQAATEARTGHPADRMQVVDGAVRWRWVTLVVIAFVIGVTTLVAGIVLDQKVSDPEGSFLGPSWVRLPVLCFSAVVVDLLPRALWLGRLHPSRTVAVVRSRIREHWTRERVTLVFVGISCFYVTYVCYRNLKSMLPLVRDATYDRELFLLDRVAFFGTEPSAVLHEVLGTTVAAHVLSFVYLTYIPLVAILVTVWLVWSRNIGFGWWFVTAQAIAWTLGVLSYYALPTLGPGLAYPSLFTDLTPTATGDLVDSLVNARHRFLWADGAYQGVAGFASLHTAISLLWALMAQYTIRSRIVHVIFWANFGLTVLATIYFGWHYLADDLGGIAIAVVAFYLGALATGHRPLPGAGARRATADQPQPQPDSRPTVPAE</sequence>
<dbReference type="PANTHER" id="PTHR31310">
    <property type="match status" value="1"/>
</dbReference>
<name>A0A938Y620_9ACTN</name>
<dbReference type="Proteomes" id="UP000663791">
    <property type="component" value="Unassembled WGS sequence"/>
</dbReference>
<evidence type="ECO:0000313" key="9">
    <source>
        <dbReference type="Proteomes" id="UP000663791"/>
    </source>
</evidence>
<keyword evidence="3 6" id="KW-1133">Transmembrane helix</keyword>
<comment type="caution">
    <text evidence="8">The sequence shown here is derived from an EMBL/GenBank/DDBJ whole genome shotgun (WGS) entry which is preliminary data.</text>
</comment>
<gene>
    <name evidence="8" type="ORF">JK386_08235</name>
</gene>
<keyword evidence="2 6" id="KW-0812">Transmembrane</keyword>